<feature type="transmembrane region" description="Helical" evidence="1">
    <location>
        <begin position="281"/>
        <end position="306"/>
    </location>
</feature>
<sequence>MDAESSLLNVIHHLQNPIPQYVLGSLPAIITIGATPFNGSGRKFSRLLRCLGCPFIGLFYFCIIKKTHETMCAYWLSADRFIDQNLTQDPRAIDYRPVGHKAMRIIPPLDPQDPKDPQNLIINTLKDCVAEASLLDRFASFVSAYYIFVGIFIGIAGATQCIEDKQDWPDIPLLFIWTLPVIYFRIKDGLVVIKEPIFNGKLSVEDYQERKLSDKQKYGLFVALISILLPWPTVVIAYFTRPVGFFCRSKFLTIICSIWSFNNTVAYIRHINGEGDVHESGIIDTIFWLSGVIILIGLGFLSVLAADPDLWVSIFGSSCYVPSSC</sequence>
<evidence type="ECO:0000256" key="1">
    <source>
        <dbReference type="SAM" id="Phobius"/>
    </source>
</evidence>
<feature type="transmembrane region" description="Helical" evidence="1">
    <location>
        <begin position="20"/>
        <end position="39"/>
    </location>
</feature>
<keyword evidence="1" id="KW-0812">Transmembrane</keyword>
<organism evidence="2 3">
    <name type="scientific">Gigaspora rosea</name>
    <dbReference type="NCBI Taxonomy" id="44941"/>
    <lineage>
        <taxon>Eukaryota</taxon>
        <taxon>Fungi</taxon>
        <taxon>Fungi incertae sedis</taxon>
        <taxon>Mucoromycota</taxon>
        <taxon>Glomeromycotina</taxon>
        <taxon>Glomeromycetes</taxon>
        <taxon>Diversisporales</taxon>
        <taxon>Gigasporaceae</taxon>
        <taxon>Gigaspora</taxon>
    </lineage>
</organism>
<dbReference type="EMBL" id="QKWP01002884">
    <property type="protein sequence ID" value="RIB01919.1"/>
    <property type="molecule type" value="Genomic_DNA"/>
</dbReference>
<keyword evidence="1" id="KW-0472">Membrane</keyword>
<feature type="transmembrane region" description="Helical" evidence="1">
    <location>
        <begin position="144"/>
        <end position="162"/>
    </location>
</feature>
<keyword evidence="1" id="KW-1133">Transmembrane helix</keyword>
<proteinExistence type="predicted"/>
<comment type="caution">
    <text evidence="2">The sequence shown here is derived from an EMBL/GenBank/DDBJ whole genome shotgun (WGS) entry which is preliminary data.</text>
</comment>
<accession>A0A397TZK6</accession>
<name>A0A397TZK6_9GLOM</name>
<feature type="transmembrane region" description="Helical" evidence="1">
    <location>
        <begin position="218"/>
        <end position="239"/>
    </location>
</feature>
<gene>
    <name evidence="2" type="ORF">C2G38_2050476</name>
</gene>
<protein>
    <submittedName>
        <fullName evidence="2">Uncharacterized protein</fullName>
    </submittedName>
</protein>
<dbReference type="Proteomes" id="UP000266673">
    <property type="component" value="Unassembled WGS sequence"/>
</dbReference>
<feature type="transmembrane region" description="Helical" evidence="1">
    <location>
        <begin position="251"/>
        <end position="269"/>
    </location>
</feature>
<keyword evidence="3" id="KW-1185">Reference proteome</keyword>
<evidence type="ECO:0000313" key="2">
    <source>
        <dbReference type="EMBL" id="RIB01919.1"/>
    </source>
</evidence>
<dbReference type="OrthoDB" id="2390474at2759"/>
<dbReference type="AlphaFoldDB" id="A0A397TZK6"/>
<reference evidence="2 3" key="1">
    <citation type="submission" date="2018-06" db="EMBL/GenBank/DDBJ databases">
        <title>Comparative genomics reveals the genomic features of Rhizophagus irregularis, R. cerebriforme, R. diaphanum and Gigaspora rosea, and their symbiotic lifestyle signature.</title>
        <authorList>
            <person name="Morin E."/>
            <person name="San Clemente H."/>
            <person name="Chen E.C.H."/>
            <person name="De La Providencia I."/>
            <person name="Hainaut M."/>
            <person name="Kuo A."/>
            <person name="Kohler A."/>
            <person name="Murat C."/>
            <person name="Tang N."/>
            <person name="Roy S."/>
            <person name="Loubradou J."/>
            <person name="Henrissat B."/>
            <person name="Grigoriev I.V."/>
            <person name="Corradi N."/>
            <person name="Roux C."/>
            <person name="Martin F.M."/>
        </authorList>
    </citation>
    <scope>NUCLEOTIDE SEQUENCE [LARGE SCALE GENOMIC DNA]</scope>
    <source>
        <strain evidence="2 3">DAOM 194757</strain>
    </source>
</reference>
<evidence type="ECO:0000313" key="3">
    <source>
        <dbReference type="Proteomes" id="UP000266673"/>
    </source>
</evidence>